<feature type="region of interest" description="Disordered" evidence="1">
    <location>
        <begin position="122"/>
        <end position="143"/>
    </location>
</feature>
<evidence type="ECO:0000313" key="3">
    <source>
        <dbReference type="EMBL" id="CAG8457036.1"/>
    </source>
</evidence>
<sequence length="553" mass="63212">MLNLEELQEKFCPPLEFSLVENMFNERNDDDECICTLMVLADNVESINAETDDDDDSVNSEETNHFFGTRSNGKAIANGEVNVEETYITLNGNEVFIGHDLSVANSSVENLEGNFHRLGISEGSDSGCSMSTTSEEMAPNEETERLEISKEEKDNESMFLKDCFPDICSEKLEELLRKYCVEGALEILLAEIDQREIDQQEFPVIALTPSKGKDKLDVESRAQHRKKKRKKQRQRAPQKNANVHELSSTRSNIFPEIPEATVSHVFHANNRNVLETAKELYNDAPVGFAVKQEQFDKDLAELISNFYDHDVDLLQKILVITRGELEKAIDLMLLIDDDTKNGSRTWSQIAGSSTSPSKSSNIREIWVREDDWKQNASSGKVISASQAYDRDKSRSRRLYDDDEEKRRKRDEVFRHAADVYKKTRYRKRNEVYGYPDQGRAYDAKMKEWNLLAAKAQVRQKSKARGNPNFVDLHGLTVNEALAVVKEELKRWSSTPMRPASNKKPLEIITGAGNHSHNNVPKLWLEVTDYLEEANWEFKKDRGSFVVRGRKESS</sequence>
<protein>
    <submittedName>
        <fullName evidence="3">1653_t:CDS:1</fullName>
    </submittedName>
</protein>
<dbReference type="PROSITE" id="PS50828">
    <property type="entry name" value="SMR"/>
    <property type="match status" value="1"/>
</dbReference>
<evidence type="ECO:0000256" key="1">
    <source>
        <dbReference type="SAM" id="MobiDB-lite"/>
    </source>
</evidence>
<feature type="compositionally biased region" description="Basic residues" evidence="1">
    <location>
        <begin position="223"/>
        <end position="236"/>
    </location>
</feature>
<accession>A0A9N8VIR4</accession>
<feature type="region of interest" description="Disordered" evidence="1">
    <location>
        <begin position="213"/>
        <end position="248"/>
    </location>
</feature>
<dbReference type="GO" id="GO:0005634">
    <property type="term" value="C:nucleus"/>
    <property type="evidence" value="ECO:0007669"/>
    <property type="project" value="TreeGrafter"/>
</dbReference>
<reference evidence="3" key="1">
    <citation type="submission" date="2021-06" db="EMBL/GenBank/DDBJ databases">
        <authorList>
            <person name="Kallberg Y."/>
            <person name="Tangrot J."/>
            <person name="Rosling A."/>
        </authorList>
    </citation>
    <scope>NUCLEOTIDE SEQUENCE</scope>
    <source>
        <strain evidence="3">BR232B</strain>
    </source>
</reference>
<gene>
    <name evidence="3" type="ORF">PBRASI_LOCUS374</name>
</gene>
<feature type="domain" description="Smr" evidence="2">
    <location>
        <begin position="470"/>
        <end position="549"/>
    </location>
</feature>
<dbReference type="Gene3D" id="3.30.1370.110">
    <property type="match status" value="1"/>
</dbReference>
<dbReference type="AlphaFoldDB" id="A0A9N8VIR4"/>
<dbReference type="SUPFAM" id="SSF160443">
    <property type="entry name" value="SMR domain-like"/>
    <property type="match status" value="1"/>
</dbReference>
<dbReference type="PANTHER" id="PTHR46535">
    <property type="entry name" value="NEDD4-BINDING PROTEIN 2"/>
    <property type="match status" value="1"/>
</dbReference>
<proteinExistence type="predicted"/>
<name>A0A9N8VIR4_9GLOM</name>
<dbReference type="InterPro" id="IPR052772">
    <property type="entry name" value="Endo/PolyKinase_Domain-Protein"/>
</dbReference>
<feature type="compositionally biased region" description="Polar residues" evidence="1">
    <location>
        <begin position="123"/>
        <end position="135"/>
    </location>
</feature>
<evidence type="ECO:0000259" key="2">
    <source>
        <dbReference type="PROSITE" id="PS50828"/>
    </source>
</evidence>
<dbReference type="Proteomes" id="UP000789739">
    <property type="component" value="Unassembled WGS sequence"/>
</dbReference>
<organism evidence="3 4">
    <name type="scientific">Paraglomus brasilianum</name>
    <dbReference type="NCBI Taxonomy" id="144538"/>
    <lineage>
        <taxon>Eukaryota</taxon>
        <taxon>Fungi</taxon>
        <taxon>Fungi incertae sedis</taxon>
        <taxon>Mucoromycota</taxon>
        <taxon>Glomeromycotina</taxon>
        <taxon>Glomeromycetes</taxon>
        <taxon>Paraglomerales</taxon>
        <taxon>Paraglomeraceae</taxon>
        <taxon>Paraglomus</taxon>
    </lineage>
</organism>
<dbReference type="EMBL" id="CAJVPI010000017">
    <property type="protein sequence ID" value="CAG8457036.1"/>
    <property type="molecule type" value="Genomic_DNA"/>
</dbReference>
<dbReference type="GO" id="GO:0004519">
    <property type="term" value="F:endonuclease activity"/>
    <property type="evidence" value="ECO:0007669"/>
    <property type="project" value="TreeGrafter"/>
</dbReference>
<dbReference type="InterPro" id="IPR002625">
    <property type="entry name" value="Smr_dom"/>
</dbReference>
<evidence type="ECO:0000313" key="4">
    <source>
        <dbReference type="Proteomes" id="UP000789739"/>
    </source>
</evidence>
<dbReference type="InterPro" id="IPR036063">
    <property type="entry name" value="Smr_dom_sf"/>
</dbReference>
<dbReference type="PANTHER" id="PTHR46535:SF1">
    <property type="entry name" value="NEDD4-BINDING PROTEIN 2"/>
    <property type="match status" value="1"/>
</dbReference>
<comment type="caution">
    <text evidence="3">The sequence shown here is derived from an EMBL/GenBank/DDBJ whole genome shotgun (WGS) entry which is preliminary data.</text>
</comment>
<dbReference type="OrthoDB" id="3231855at2759"/>
<dbReference type="SMART" id="SM00463">
    <property type="entry name" value="SMR"/>
    <property type="match status" value="1"/>
</dbReference>
<feature type="compositionally biased region" description="Basic and acidic residues" evidence="1">
    <location>
        <begin position="213"/>
        <end position="222"/>
    </location>
</feature>
<keyword evidence="4" id="KW-1185">Reference proteome</keyword>